<proteinExistence type="inferred from homology"/>
<dbReference type="PANTHER" id="PTHR13068">
    <property type="entry name" value="CGI-12 PROTEIN-RELATED"/>
    <property type="match status" value="1"/>
</dbReference>
<evidence type="ECO:0000256" key="2">
    <source>
        <dbReference type="ARBA" id="ARBA00022946"/>
    </source>
</evidence>
<evidence type="ECO:0000256" key="1">
    <source>
        <dbReference type="ARBA" id="ARBA00007692"/>
    </source>
</evidence>
<comment type="caution">
    <text evidence="4">The sequence shown here is derived from an EMBL/GenBank/DDBJ whole genome shotgun (WGS) entry which is preliminary data.</text>
</comment>
<feature type="chain" id="PRO_5041933154" evidence="3">
    <location>
        <begin position="26"/>
        <end position="515"/>
    </location>
</feature>
<accession>A0AAD2FSE9</accession>
<keyword evidence="3" id="KW-0732">Signal</keyword>
<protein>
    <submittedName>
        <fullName evidence="4">Uncharacterized protein</fullName>
    </submittedName>
</protein>
<gene>
    <name evidence="4" type="ORF">CYCCA115_LOCUS13083</name>
</gene>
<keyword evidence="2" id="KW-0809">Transit peptide</keyword>
<reference evidence="4" key="1">
    <citation type="submission" date="2023-08" db="EMBL/GenBank/DDBJ databases">
        <authorList>
            <person name="Audoor S."/>
            <person name="Bilcke G."/>
        </authorList>
    </citation>
    <scope>NUCLEOTIDE SEQUENCE</scope>
</reference>
<evidence type="ECO:0000313" key="4">
    <source>
        <dbReference type="EMBL" id="CAJ1951458.1"/>
    </source>
</evidence>
<dbReference type="AlphaFoldDB" id="A0AAD2FSE9"/>
<sequence>MVVYCNGLLIFLFLLAAQRFHETYGFTSYPITTKKSCFQCSHLSVSSLEDHDESFLTSETTGKRANGAFREVMALIIARYGDECDCRRTKMYIYRAKELSITSVTGVLDFLEAFLPRESVQQLLIESPRILNKSVDSYLRPTADFLLNLWGEELFNQAMERNPQLLLTSGIGYNNKANPGSSKKKNLSVDNVLIETVDLSEAQLKKLRRQSPFVFSLAPNKIKEGIHYLCEILEPSGNPKRILRKMIMTNPNFLNLHVHTNLRPRVEYLTSTLQLSAKELPKLLKAGSVLALSVDQNLKPTLEYLKNDLLLDGNLKKCVLSHPALLALSLSNLQRKTNALNSISKGLASKVARRCPSVFSLSLDDNIYPTVEFLARVWGCQDDNTIIGAWLQEYPNVLTLSVEGNIQPTMNFFNRTGYTVLDDDWQLVKGNKRIPGRYIASSLFHRLLPRWHYCMKNDVPKPPLHIIVGSTDESFCQYLSLDIHQFALFQKEASPRLKFSSQFDTWLKTGRPIDI</sequence>
<evidence type="ECO:0000313" key="5">
    <source>
        <dbReference type="Proteomes" id="UP001295423"/>
    </source>
</evidence>
<dbReference type="PANTHER" id="PTHR13068:SF112">
    <property type="entry name" value="TRANSCRIPTION TERMINATION FACTOR 3, MITOCHONDRIAL"/>
    <property type="match status" value="1"/>
</dbReference>
<name>A0AAD2FSE9_9STRA</name>
<evidence type="ECO:0000256" key="3">
    <source>
        <dbReference type="SAM" id="SignalP"/>
    </source>
</evidence>
<dbReference type="Gene3D" id="1.25.70.10">
    <property type="entry name" value="Transcription termination factor 3, mitochondrial"/>
    <property type="match status" value="2"/>
</dbReference>
<dbReference type="Proteomes" id="UP001295423">
    <property type="component" value="Unassembled WGS sequence"/>
</dbReference>
<dbReference type="SMART" id="SM00733">
    <property type="entry name" value="Mterf"/>
    <property type="match status" value="7"/>
</dbReference>
<organism evidence="4 5">
    <name type="scientific">Cylindrotheca closterium</name>
    <dbReference type="NCBI Taxonomy" id="2856"/>
    <lineage>
        <taxon>Eukaryota</taxon>
        <taxon>Sar</taxon>
        <taxon>Stramenopiles</taxon>
        <taxon>Ochrophyta</taxon>
        <taxon>Bacillariophyta</taxon>
        <taxon>Bacillariophyceae</taxon>
        <taxon>Bacillariophycidae</taxon>
        <taxon>Bacillariales</taxon>
        <taxon>Bacillariaceae</taxon>
        <taxon>Cylindrotheca</taxon>
    </lineage>
</organism>
<comment type="similarity">
    <text evidence="1">Belongs to the mTERF family.</text>
</comment>
<dbReference type="InterPro" id="IPR003690">
    <property type="entry name" value="MTERF"/>
</dbReference>
<dbReference type="GO" id="GO:0003676">
    <property type="term" value="F:nucleic acid binding"/>
    <property type="evidence" value="ECO:0007669"/>
    <property type="project" value="InterPro"/>
</dbReference>
<feature type="signal peptide" evidence="3">
    <location>
        <begin position="1"/>
        <end position="25"/>
    </location>
</feature>
<dbReference type="InterPro" id="IPR038538">
    <property type="entry name" value="MTERF_sf"/>
</dbReference>
<dbReference type="EMBL" id="CAKOGP040001781">
    <property type="protein sequence ID" value="CAJ1951458.1"/>
    <property type="molecule type" value="Genomic_DNA"/>
</dbReference>
<keyword evidence="5" id="KW-1185">Reference proteome</keyword>
<dbReference type="Pfam" id="PF02536">
    <property type="entry name" value="mTERF"/>
    <property type="match status" value="1"/>
</dbReference>